<dbReference type="EMBL" id="QRNO01000035">
    <property type="protein sequence ID" value="RHK50045.1"/>
    <property type="molecule type" value="Genomic_DNA"/>
</dbReference>
<gene>
    <name evidence="3" type="ORF">DW060_07870</name>
</gene>
<dbReference type="SUPFAM" id="SSF103088">
    <property type="entry name" value="OmpA-like"/>
    <property type="match status" value="1"/>
</dbReference>
<accession>A0A415GL12</accession>
<evidence type="ECO:0008006" key="5">
    <source>
        <dbReference type="Google" id="ProtNLM"/>
    </source>
</evidence>
<dbReference type="Gene3D" id="3.30.1330.60">
    <property type="entry name" value="OmpA-like domain"/>
    <property type="match status" value="1"/>
</dbReference>
<dbReference type="AlphaFoldDB" id="A0A415GL12"/>
<feature type="compositionally biased region" description="Low complexity" evidence="1">
    <location>
        <begin position="859"/>
        <end position="872"/>
    </location>
</feature>
<reference evidence="3 4" key="1">
    <citation type="submission" date="2018-08" db="EMBL/GenBank/DDBJ databases">
        <title>A genome reference for cultivated species of the human gut microbiota.</title>
        <authorList>
            <person name="Zou Y."/>
            <person name="Xue W."/>
            <person name="Luo G."/>
        </authorList>
    </citation>
    <scope>NUCLEOTIDE SEQUENCE [LARGE SCALE GENOMIC DNA]</scope>
    <source>
        <strain evidence="3 4">AF42-9</strain>
    </source>
</reference>
<proteinExistence type="predicted"/>
<keyword evidence="4" id="KW-1185">Reference proteome</keyword>
<feature type="chain" id="PRO_5019289635" description="OmpA-like domain-containing protein" evidence="2">
    <location>
        <begin position="26"/>
        <end position="889"/>
    </location>
</feature>
<evidence type="ECO:0000313" key="3">
    <source>
        <dbReference type="EMBL" id="RHK50045.1"/>
    </source>
</evidence>
<comment type="caution">
    <text evidence="3">The sequence shown here is derived from an EMBL/GenBank/DDBJ whole genome shotgun (WGS) entry which is preliminary data.</text>
</comment>
<organism evidence="3 4">
    <name type="scientific">Leyella stercorea</name>
    <dbReference type="NCBI Taxonomy" id="363265"/>
    <lineage>
        <taxon>Bacteria</taxon>
        <taxon>Pseudomonadati</taxon>
        <taxon>Bacteroidota</taxon>
        <taxon>Bacteroidia</taxon>
        <taxon>Bacteroidales</taxon>
        <taxon>Prevotellaceae</taxon>
        <taxon>Leyella</taxon>
    </lineage>
</organism>
<evidence type="ECO:0000256" key="2">
    <source>
        <dbReference type="SAM" id="SignalP"/>
    </source>
</evidence>
<keyword evidence="2" id="KW-0732">Signal</keyword>
<evidence type="ECO:0000313" key="4">
    <source>
        <dbReference type="Proteomes" id="UP000286598"/>
    </source>
</evidence>
<name>A0A415GL12_9BACT</name>
<feature type="region of interest" description="Disordered" evidence="1">
    <location>
        <begin position="857"/>
        <end position="889"/>
    </location>
</feature>
<evidence type="ECO:0000256" key="1">
    <source>
        <dbReference type="SAM" id="MobiDB-lite"/>
    </source>
</evidence>
<dbReference type="Proteomes" id="UP000286598">
    <property type="component" value="Unassembled WGS sequence"/>
</dbReference>
<dbReference type="OrthoDB" id="1057719at2"/>
<dbReference type="RefSeq" id="WP_118355471.1">
    <property type="nucleotide sequence ID" value="NZ_DBFVST010000006.1"/>
</dbReference>
<protein>
    <recommendedName>
        <fullName evidence="5">OmpA-like domain-containing protein</fullName>
    </recommendedName>
</protein>
<feature type="signal peptide" evidence="2">
    <location>
        <begin position="1"/>
        <end position="25"/>
    </location>
</feature>
<dbReference type="InterPro" id="IPR036737">
    <property type="entry name" value="OmpA-like_sf"/>
</dbReference>
<feature type="compositionally biased region" description="Acidic residues" evidence="1">
    <location>
        <begin position="879"/>
        <end position="889"/>
    </location>
</feature>
<sequence length="889" mass="101778">MKRNFLRHICFALIAILLVTFTATAAVLQPEDEGAHRVKVKVYTKQGDKQKSAKTVLYCVCSSYKRAEYLKKKLDAAQTQYFSGDDRAIEKVLKEEEIVLKKSRGNGEFEEALVAGRGVVVFHQDYGAVAVEVKEGQTLIPAVLVSKDQILDDTVVFGSYGDNGPELKPVPGIDTGDQVTFTVDIKLPAGLVTDKSRIICQPMAVDCQTEDTLAYLKPIILESADYHKKQDKRMGFDYMQNDSVACGYDSSYVLKSDKMVKYIAQVTYKKPDKEKIYRGSYRVVLEDYHHIIWDSGEQTTGSCLAFKPLKFLDLSVAAADMELTDDFMEPAEENTVPMSRDLPLRFEQGKDILTNDSLNTVIQNNIVAELKSYGDQLWSVSVQGSSSPEGSVERNTLLANKRADYARRFLNSKIKSGVPIATLEPRLYTWEDFLFEVQKLANQEMYDQVKAIVDANPNNVGYKMLKDLPYWSTYLEPIFERERVMVCKYKYLKKHIMTADEVVETYFAEKPDYVSGKKTLSNGDYFNLFANVTDTLELDTITMLAYKHITSQSDYTSFRLAPYVANRMALIASRNGMPDVNILKPFIDMRKPVNTWDKSDAMNPVMLNREQIVLNQAVMYFQEAKLDSAMLFIEMLEKKNAQVEATKRMRKLVVFQQGYAAYLQGLIKDPKLVADIKAAERYVLNSGDFNRAIIWTELHAQLGKSREECERLLDRMPDDNPKKWYLKGIIWADEAGKEPDVEGYAPINSNGFHKLSDEEEFALMRTDPLKFEEYNKKLDEYNAKLENDADLIDTSKVPFFLAYFQHSFDMEKKFIRYYRNEGNVNDKVRKEYKYSRKDIPAYRQKFEMIKAYHDQQIAEETGTGLNEENTQEQNSSDNPEADAPSEDNK</sequence>